<proteinExistence type="predicted"/>
<dbReference type="EMBL" id="BDCX01000011">
    <property type="protein sequence ID" value="GAT68740.1"/>
    <property type="molecule type" value="Genomic_DNA"/>
</dbReference>
<dbReference type="RefSeq" id="WP_157237489.1">
    <property type="nucleotide sequence ID" value="NZ_BDCX01000011.1"/>
</dbReference>
<protein>
    <submittedName>
        <fullName evidence="2">Uncharacterized protein</fullName>
    </submittedName>
</protein>
<sequence length="52" mass="5584">MNTALKVLAVLLTVFVFVAGLAFVMIVLAFIVGIGAMAPGARGPRIQSYRRY</sequence>
<evidence type="ECO:0000313" key="3">
    <source>
        <dbReference type="Proteomes" id="UP000077701"/>
    </source>
</evidence>
<accession>A0A171DIL6</accession>
<reference evidence="2 3" key="1">
    <citation type="journal article" date="2016" name="Genome Announc.">
        <title>Draft Genome Sequence of Planomonospora sphaerica JCM9374, a Rare Actinomycete.</title>
        <authorList>
            <person name="Dohra H."/>
            <person name="Suzuki T."/>
            <person name="Inoue Y."/>
            <person name="Kodani S."/>
        </authorList>
    </citation>
    <scope>NUCLEOTIDE SEQUENCE [LARGE SCALE GENOMIC DNA]</scope>
    <source>
        <strain evidence="2 3">JCM 9374</strain>
    </source>
</reference>
<gene>
    <name evidence="2" type="ORF">PS9374_04405</name>
</gene>
<feature type="transmembrane region" description="Helical" evidence="1">
    <location>
        <begin position="12"/>
        <end position="41"/>
    </location>
</feature>
<dbReference type="STRING" id="161355.PS9374_04405"/>
<keyword evidence="1" id="KW-1133">Transmembrane helix</keyword>
<keyword evidence="1" id="KW-0812">Transmembrane</keyword>
<evidence type="ECO:0000256" key="1">
    <source>
        <dbReference type="SAM" id="Phobius"/>
    </source>
</evidence>
<keyword evidence="3" id="KW-1185">Reference proteome</keyword>
<evidence type="ECO:0000313" key="2">
    <source>
        <dbReference type="EMBL" id="GAT68740.1"/>
    </source>
</evidence>
<dbReference type="Proteomes" id="UP000077701">
    <property type="component" value="Unassembled WGS sequence"/>
</dbReference>
<keyword evidence="1" id="KW-0472">Membrane</keyword>
<dbReference type="AlphaFoldDB" id="A0A171DIL6"/>
<name>A0A171DIL6_9ACTN</name>
<organism evidence="2 3">
    <name type="scientific">Planomonospora sphaerica</name>
    <dbReference type="NCBI Taxonomy" id="161355"/>
    <lineage>
        <taxon>Bacteria</taxon>
        <taxon>Bacillati</taxon>
        <taxon>Actinomycetota</taxon>
        <taxon>Actinomycetes</taxon>
        <taxon>Streptosporangiales</taxon>
        <taxon>Streptosporangiaceae</taxon>
        <taxon>Planomonospora</taxon>
    </lineage>
</organism>
<reference evidence="3" key="2">
    <citation type="submission" date="2016-04" db="EMBL/GenBank/DDBJ databases">
        <title>Planomonospora sphaerica JCM9374 whole genome shotgun sequence.</title>
        <authorList>
            <person name="Suzuki T."/>
            <person name="Dohra H."/>
            <person name="Kodani S."/>
        </authorList>
    </citation>
    <scope>NUCLEOTIDE SEQUENCE [LARGE SCALE GENOMIC DNA]</scope>
    <source>
        <strain evidence="3">JCM 9374</strain>
    </source>
</reference>
<comment type="caution">
    <text evidence="2">The sequence shown here is derived from an EMBL/GenBank/DDBJ whole genome shotgun (WGS) entry which is preliminary data.</text>
</comment>